<protein>
    <recommendedName>
        <fullName evidence="11">Structural maintenance of chromosomes protein</fullName>
    </recommendedName>
</protein>
<dbReference type="Pfam" id="PF02463">
    <property type="entry name" value="SMC_N"/>
    <property type="match status" value="1"/>
</dbReference>
<dbReference type="GO" id="GO:0051301">
    <property type="term" value="P:cell division"/>
    <property type="evidence" value="ECO:0007669"/>
    <property type="project" value="UniProtKB-KW"/>
</dbReference>
<dbReference type="PANTHER" id="PTHR18937">
    <property type="entry name" value="STRUCTURAL MAINTENANCE OF CHROMOSOMES SMC FAMILY MEMBER"/>
    <property type="match status" value="1"/>
</dbReference>
<evidence type="ECO:0000259" key="14">
    <source>
        <dbReference type="SMART" id="SM00968"/>
    </source>
</evidence>
<feature type="region of interest" description="Disordered" evidence="13">
    <location>
        <begin position="758"/>
        <end position="779"/>
    </location>
</feature>
<comment type="caution">
    <text evidence="15">The sequence shown here is derived from an EMBL/GenBank/DDBJ whole genome shotgun (WGS) entry which is preliminary data.</text>
</comment>
<dbReference type="GO" id="GO:0016887">
    <property type="term" value="F:ATP hydrolysis activity"/>
    <property type="evidence" value="ECO:0007669"/>
    <property type="project" value="InterPro"/>
</dbReference>
<keyword evidence="10" id="KW-0131">Cell cycle</keyword>
<feature type="coiled-coil region" evidence="12">
    <location>
        <begin position="535"/>
        <end position="569"/>
    </location>
</feature>
<dbReference type="SUPFAM" id="SSF57997">
    <property type="entry name" value="Tropomyosin"/>
    <property type="match status" value="1"/>
</dbReference>
<evidence type="ECO:0000256" key="11">
    <source>
        <dbReference type="PIRNR" id="PIRNR005719"/>
    </source>
</evidence>
<keyword evidence="9 11" id="KW-0539">Nucleus</keyword>
<evidence type="ECO:0000256" key="6">
    <source>
        <dbReference type="ARBA" id="ARBA00022840"/>
    </source>
</evidence>
<feature type="coiled-coil region" evidence="12">
    <location>
        <begin position="784"/>
        <end position="1046"/>
    </location>
</feature>
<evidence type="ECO:0000256" key="13">
    <source>
        <dbReference type="SAM" id="MobiDB-lite"/>
    </source>
</evidence>
<dbReference type="Gene3D" id="3.30.70.1620">
    <property type="match status" value="1"/>
</dbReference>
<dbReference type="Gene3D" id="3.40.50.300">
    <property type="entry name" value="P-loop containing nucleotide triphosphate hydrolases"/>
    <property type="match status" value="2"/>
</dbReference>
<name>A0AAV2TNP1_CALDB</name>
<feature type="region of interest" description="Disordered" evidence="13">
    <location>
        <begin position="1"/>
        <end position="38"/>
    </location>
</feature>
<organism evidence="15 16">
    <name type="scientific">Calicophoron daubneyi</name>
    <name type="common">Rumen fluke</name>
    <name type="synonym">Paramphistomum daubneyi</name>
    <dbReference type="NCBI Taxonomy" id="300641"/>
    <lineage>
        <taxon>Eukaryota</taxon>
        <taxon>Metazoa</taxon>
        <taxon>Spiralia</taxon>
        <taxon>Lophotrochozoa</taxon>
        <taxon>Platyhelminthes</taxon>
        <taxon>Trematoda</taxon>
        <taxon>Digenea</taxon>
        <taxon>Plagiorchiida</taxon>
        <taxon>Pronocephalata</taxon>
        <taxon>Paramphistomoidea</taxon>
        <taxon>Paramphistomidae</taxon>
        <taxon>Calicophoron</taxon>
    </lineage>
</organism>
<comment type="similarity">
    <text evidence="2">Belongs to the SMC family. SMC4 subfamily.</text>
</comment>
<keyword evidence="3" id="KW-0132">Cell division</keyword>
<keyword evidence="8" id="KW-0226">DNA condensation</keyword>
<dbReference type="GO" id="GO:0005524">
    <property type="term" value="F:ATP binding"/>
    <property type="evidence" value="ECO:0007669"/>
    <property type="project" value="UniProtKB-KW"/>
</dbReference>
<dbReference type="PANTHER" id="PTHR18937:SF172">
    <property type="entry name" value="STRUCTURAL MAINTENANCE OF CHROMOSOMES PROTEIN"/>
    <property type="match status" value="1"/>
</dbReference>
<dbReference type="FunFam" id="3.40.50.300:FF:000585">
    <property type="entry name" value="Structural maintenance of chromosomes 4"/>
    <property type="match status" value="1"/>
</dbReference>
<dbReference type="EMBL" id="CAXLJL010000378">
    <property type="protein sequence ID" value="CAL5137017.1"/>
    <property type="molecule type" value="Genomic_DNA"/>
</dbReference>
<sequence length="1421" mass="158587">MMPGQDAGDHGDSDEDVLTSCGPVEIPPPPVPVQSTDESGPRLMITKIVTENFKSYGGIRTMGPFHKNFTCIIGPNGSGKSNVIDSMLFVFGYRAAKVRSKKLSQLIHKSELVPNCTSCMVAVHFQKIIDHGLGAGDYEVVPDSTFVVTRRAYLDNSSSYWIDDTRAVYRDVANLLRRHGVDLDHNRFLILQGEVEQIALMKPKAPSEHEDGFLEYLEDIIGSSRFKEPLTIFADRIEKLNDLRLEKLARVKAVEKEKDELEGVRNEAMDYLRLVNKVIQMKNILIQQSLAKERAVEMETKERLQVAQNECQSLSTEIKSKQRDLTKTVAERDELTEKNAQLQTRHRETKAKFSSFEAEDSRLRDEHAHVKNTGRRLNKALQAERAKLEELERLPSEAGSRREAIKTQLSKLEEAKKKQEAAYEETVECLAKETAPLRTKVEAAESALAPLQSEADELTSKLTLERQQFDLVMAGQRREQERADTARAGAETAKKKLAECEAQLAEAERSLAPNPSKTARGSSTHSGGTNLQLGITSATRDLAEVKAKESELSKELNELRTKVAESKSSLQADNSRGRVFKALIEAKRSGKIPGIIGRLGDLAAIPPQYDVAISTACSALDNIVTDTMDTAQQAVVFLKENNLGLATFIGLDKMQQWKEKASAPFTLPRGPFRVERLYDLLQTEDDSIRPALYFALRNTLVTDTLDSATKIAFNQRQRNRVVTLQGQLIETSGAMSGGGGRPLSGRMQTSIEKVREIRRANEGGSSSTSRRSIDGKGAAGATDLANLERRLAQGEAELAGLEETRSRLEEVVTRLTRQRDEAQRTIKRCEAECTRLRANVAALCAEAEQSQARADSVGPSASEKQALERNLQKLEKLVKQKKDLADKRKEEAEKLKSELLDVGSVRLTAVRSRLDAIEQKIKETNDQLTKLEVSVTTAARNHEKVRKKVANMEAELEAATSKLAEVDEKLKKLEEEARTCMTEFQQIQSQVEELQKAKDENQQKLTELETELVSLQKSEATARRNAAQLESELSQAVAKARAYQRELRGLRLHRVEEDEQEQNLVSTQDLTDPMSTQPRPDGDGDITSLPPPVTNQKATELPTFTAEQLAELVVDLQDLRLLEDRIAGMAPNMAAIDEYRRKAETYLTRVAELNHVTSVLSAQRKYMDDAKTKRLSEFLDGFHTITGKLKEMYQMITQGGDAELELIDSLDPFSEGIVFSVRPPKKSWKNIANLSGGEKTLSSLALVFALHHYKPTPLYVMDEIDAALDFKNVSIVGNYLKERTRNAQFIVISLRNNMFELSDRLVGIYKTFNITKTITLDPGPLMDNLSKLVVRVATEHGHEGELGQEQQRRQQEERQRLASQLAQPSQIVPPVLSRSFQDILPGSQPDVENMYNGESPAHPISIASEPSPENQVDTEAL</sequence>
<dbReference type="GO" id="GO:0000796">
    <property type="term" value="C:condensin complex"/>
    <property type="evidence" value="ECO:0007669"/>
    <property type="project" value="TreeGrafter"/>
</dbReference>
<dbReference type="SUPFAM" id="SSF75553">
    <property type="entry name" value="Smc hinge domain"/>
    <property type="match status" value="1"/>
</dbReference>
<keyword evidence="7 12" id="KW-0175">Coiled coil</keyword>
<evidence type="ECO:0000256" key="3">
    <source>
        <dbReference type="ARBA" id="ARBA00022618"/>
    </source>
</evidence>
<keyword evidence="4" id="KW-0547">Nucleotide-binding</keyword>
<dbReference type="SUPFAM" id="SSF52540">
    <property type="entry name" value="P-loop containing nucleoside triphosphate hydrolases"/>
    <property type="match status" value="1"/>
</dbReference>
<evidence type="ECO:0000256" key="10">
    <source>
        <dbReference type="ARBA" id="ARBA00023306"/>
    </source>
</evidence>
<evidence type="ECO:0000256" key="7">
    <source>
        <dbReference type="ARBA" id="ARBA00023054"/>
    </source>
</evidence>
<feature type="compositionally biased region" description="Polar residues" evidence="13">
    <location>
        <begin position="1411"/>
        <end position="1421"/>
    </location>
</feature>
<dbReference type="Gene3D" id="1.20.1060.20">
    <property type="match status" value="1"/>
</dbReference>
<dbReference type="Gene3D" id="1.10.287.1490">
    <property type="match status" value="1"/>
</dbReference>
<feature type="region of interest" description="Disordered" evidence="13">
    <location>
        <begin position="1054"/>
        <end position="1096"/>
    </location>
</feature>
<gene>
    <name evidence="15" type="ORF">CDAUBV1_LOCUS11294</name>
</gene>
<dbReference type="GO" id="GO:0007076">
    <property type="term" value="P:mitotic chromosome condensation"/>
    <property type="evidence" value="ECO:0007669"/>
    <property type="project" value="TreeGrafter"/>
</dbReference>
<dbReference type="InterPro" id="IPR010935">
    <property type="entry name" value="SMC_hinge"/>
</dbReference>
<dbReference type="PIRSF" id="PIRSF005719">
    <property type="entry name" value="SMC"/>
    <property type="match status" value="1"/>
</dbReference>
<accession>A0AAV2TNP1</accession>
<feature type="compositionally biased region" description="Basic and acidic residues" evidence="13">
    <location>
        <begin position="1340"/>
        <end position="1360"/>
    </location>
</feature>
<dbReference type="SMART" id="SM00968">
    <property type="entry name" value="SMC_hinge"/>
    <property type="match status" value="1"/>
</dbReference>
<evidence type="ECO:0000256" key="1">
    <source>
        <dbReference type="ARBA" id="ARBA00004123"/>
    </source>
</evidence>
<evidence type="ECO:0000313" key="16">
    <source>
        <dbReference type="Proteomes" id="UP001497525"/>
    </source>
</evidence>
<dbReference type="InterPro" id="IPR024704">
    <property type="entry name" value="SMC"/>
</dbReference>
<evidence type="ECO:0000256" key="8">
    <source>
        <dbReference type="ARBA" id="ARBA00023067"/>
    </source>
</evidence>
<feature type="domain" description="SMC hinge" evidence="14">
    <location>
        <begin position="593"/>
        <end position="712"/>
    </location>
</feature>
<evidence type="ECO:0000256" key="5">
    <source>
        <dbReference type="ARBA" id="ARBA00022776"/>
    </source>
</evidence>
<comment type="subcellular location">
    <subcellularLocation>
        <location evidence="1 11">Nucleus</location>
    </subcellularLocation>
</comment>
<dbReference type="FunFam" id="3.40.50.300:FF:000481">
    <property type="entry name" value="Structural maintenance of chromosomes 4"/>
    <property type="match status" value="1"/>
</dbReference>
<dbReference type="GO" id="GO:0005634">
    <property type="term" value="C:nucleus"/>
    <property type="evidence" value="ECO:0007669"/>
    <property type="project" value="UniProtKB-SubCell"/>
</dbReference>
<evidence type="ECO:0000256" key="9">
    <source>
        <dbReference type="ARBA" id="ARBA00023242"/>
    </source>
</evidence>
<reference evidence="15" key="1">
    <citation type="submission" date="2024-06" db="EMBL/GenBank/DDBJ databases">
        <authorList>
            <person name="Liu X."/>
            <person name="Lenzi L."/>
            <person name="Haldenby T S."/>
            <person name="Uol C."/>
        </authorList>
    </citation>
    <scope>NUCLEOTIDE SEQUENCE</scope>
</reference>
<proteinExistence type="inferred from homology"/>
<dbReference type="InterPro" id="IPR027417">
    <property type="entry name" value="P-loop_NTPase"/>
</dbReference>
<dbReference type="InterPro" id="IPR003395">
    <property type="entry name" value="RecF/RecN/SMC_N"/>
</dbReference>
<evidence type="ECO:0000256" key="2">
    <source>
        <dbReference type="ARBA" id="ARBA00006005"/>
    </source>
</evidence>
<keyword evidence="5" id="KW-0498">Mitosis</keyword>
<evidence type="ECO:0000256" key="4">
    <source>
        <dbReference type="ARBA" id="ARBA00022741"/>
    </source>
</evidence>
<feature type="compositionally biased region" description="Polar residues" evidence="13">
    <location>
        <begin position="513"/>
        <end position="532"/>
    </location>
</feature>
<dbReference type="Proteomes" id="UP001497525">
    <property type="component" value="Unassembled WGS sequence"/>
</dbReference>
<keyword evidence="6" id="KW-0067">ATP-binding</keyword>
<evidence type="ECO:0000256" key="12">
    <source>
        <dbReference type="SAM" id="Coils"/>
    </source>
</evidence>
<evidence type="ECO:0000313" key="15">
    <source>
        <dbReference type="EMBL" id="CAL5137017.1"/>
    </source>
</evidence>
<feature type="region of interest" description="Disordered" evidence="13">
    <location>
        <begin position="1340"/>
        <end position="1367"/>
    </location>
</feature>
<feature type="region of interest" description="Disordered" evidence="13">
    <location>
        <begin position="1382"/>
        <end position="1421"/>
    </location>
</feature>
<dbReference type="Pfam" id="PF06470">
    <property type="entry name" value="SMC_hinge"/>
    <property type="match status" value="1"/>
</dbReference>
<dbReference type="InterPro" id="IPR036277">
    <property type="entry name" value="SMC_hinge_sf"/>
</dbReference>
<feature type="compositionally biased region" description="Polar residues" evidence="13">
    <location>
        <begin position="1062"/>
        <end position="1078"/>
    </location>
</feature>
<feature type="region of interest" description="Disordered" evidence="13">
    <location>
        <begin position="507"/>
        <end position="532"/>
    </location>
</feature>